<keyword evidence="3" id="KW-1185">Reference proteome</keyword>
<gene>
    <name evidence="2" type="ORF">M431DRAFT_322491</name>
</gene>
<accession>A0A2T3ZVP8</accession>
<dbReference type="AlphaFoldDB" id="A0A2T3ZVP8"/>
<dbReference type="RefSeq" id="XP_024768572.1">
    <property type="nucleotide sequence ID" value="XM_024914312.1"/>
</dbReference>
<protein>
    <submittedName>
        <fullName evidence="2">Uncharacterized protein</fullName>
    </submittedName>
</protein>
<feature type="compositionally biased region" description="Basic and acidic residues" evidence="1">
    <location>
        <begin position="74"/>
        <end position="84"/>
    </location>
</feature>
<dbReference type="EMBL" id="KZ679696">
    <property type="protein sequence ID" value="PTB48895.1"/>
    <property type="molecule type" value="Genomic_DNA"/>
</dbReference>
<reference evidence="2 3" key="1">
    <citation type="submission" date="2016-07" db="EMBL/GenBank/DDBJ databases">
        <title>Multiple horizontal gene transfer events from other fungi enriched the ability of initially mycotrophic Trichoderma (Ascomycota) to feed on dead plant biomass.</title>
        <authorList>
            <consortium name="DOE Joint Genome Institute"/>
            <person name="Aerts A."/>
            <person name="Atanasova L."/>
            <person name="Chenthamara K."/>
            <person name="Zhang J."/>
            <person name="Grujic M."/>
            <person name="Henrissat B."/>
            <person name="Kuo A."/>
            <person name="Salamov A."/>
            <person name="Lipzen A."/>
            <person name="Labutti K."/>
            <person name="Barry K."/>
            <person name="Miao Y."/>
            <person name="Rahimi M.J."/>
            <person name="Shen Q."/>
            <person name="Grigoriev I.V."/>
            <person name="Kubicek C.P."/>
            <person name="Druzhinina I.S."/>
        </authorList>
    </citation>
    <scope>NUCLEOTIDE SEQUENCE [LARGE SCALE GENOMIC DNA]</scope>
    <source>
        <strain evidence="2 3">CBS 226.95</strain>
    </source>
</reference>
<dbReference type="Proteomes" id="UP000241690">
    <property type="component" value="Unassembled WGS sequence"/>
</dbReference>
<evidence type="ECO:0000313" key="2">
    <source>
        <dbReference type="EMBL" id="PTB48895.1"/>
    </source>
</evidence>
<sequence>MILSLVPVCAAAAFGLCVSKVFFYCFTFSILSPISLDKLWRESTSFDATNHTETMSTEADGRTDGWIGRGQHGKQGEKTREKKKELNKVVDNGQHKGGSIFCRLERCNVGGSR</sequence>
<evidence type="ECO:0000256" key="1">
    <source>
        <dbReference type="SAM" id="MobiDB-lite"/>
    </source>
</evidence>
<organism evidence="2 3">
    <name type="scientific">Trichoderma harzianum CBS 226.95</name>
    <dbReference type="NCBI Taxonomy" id="983964"/>
    <lineage>
        <taxon>Eukaryota</taxon>
        <taxon>Fungi</taxon>
        <taxon>Dikarya</taxon>
        <taxon>Ascomycota</taxon>
        <taxon>Pezizomycotina</taxon>
        <taxon>Sordariomycetes</taxon>
        <taxon>Hypocreomycetidae</taxon>
        <taxon>Hypocreales</taxon>
        <taxon>Hypocreaceae</taxon>
        <taxon>Trichoderma</taxon>
    </lineage>
</organism>
<dbReference type="GeneID" id="36622877"/>
<name>A0A2T3ZVP8_TRIHA</name>
<feature type="region of interest" description="Disordered" evidence="1">
    <location>
        <begin position="51"/>
        <end position="84"/>
    </location>
</feature>
<proteinExistence type="predicted"/>
<evidence type="ECO:0000313" key="3">
    <source>
        <dbReference type="Proteomes" id="UP000241690"/>
    </source>
</evidence>